<organism evidence="2 3">
    <name type="scientific">Pleuronectes platessa</name>
    <name type="common">European plaice</name>
    <dbReference type="NCBI Taxonomy" id="8262"/>
    <lineage>
        <taxon>Eukaryota</taxon>
        <taxon>Metazoa</taxon>
        <taxon>Chordata</taxon>
        <taxon>Craniata</taxon>
        <taxon>Vertebrata</taxon>
        <taxon>Euteleostomi</taxon>
        <taxon>Actinopterygii</taxon>
        <taxon>Neopterygii</taxon>
        <taxon>Teleostei</taxon>
        <taxon>Neoteleostei</taxon>
        <taxon>Acanthomorphata</taxon>
        <taxon>Carangaria</taxon>
        <taxon>Pleuronectiformes</taxon>
        <taxon>Pleuronectoidei</taxon>
        <taxon>Pleuronectidae</taxon>
        <taxon>Pleuronectes</taxon>
    </lineage>
</organism>
<dbReference type="AlphaFoldDB" id="A0A9N7UTJ2"/>
<comment type="caution">
    <text evidence="2">The sequence shown here is derived from an EMBL/GenBank/DDBJ whole genome shotgun (WGS) entry which is preliminary data.</text>
</comment>
<gene>
    <name evidence="2" type="ORF">PLEPLA_LOCUS26817</name>
</gene>
<dbReference type="Proteomes" id="UP001153269">
    <property type="component" value="Unassembled WGS sequence"/>
</dbReference>
<reference evidence="2" key="1">
    <citation type="submission" date="2020-03" db="EMBL/GenBank/DDBJ databases">
        <authorList>
            <person name="Weist P."/>
        </authorList>
    </citation>
    <scope>NUCLEOTIDE SEQUENCE</scope>
</reference>
<sequence length="100" mass="10224">MASGVAGSSEPSACSHSASVPLSKPGGTNGPSDRRVKSASVTTCTFSDGIVREEGAIMGPRIVWSLFSGELAKSCRRSYGTGPTGATMFNGKEQVVIVSQ</sequence>
<protein>
    <submittedName>
        <fullName evidence="2">Uncharacterized protein</fullName>
    </submittedName>
</protein>
<name>A0A9N7UTJ2_PLEPL</name>
<evidence type="ECO:0000313" key="2">
    <source>
        <dbReference type="EMBL" id="CAB1438960.1"/>
    </source>
</evidence>
<feature type="compositionally biased region" description="Low complexity" evidence="1">
    <location>
        <begin position="1"/>
        <end position="19"/>
    </location>
</feature>
<feature type="region of interest" description="Disordered" evidence="1">
    <location>
        <begin position="1"/>
        <end position="40"/>
    </location>
</feature>
<proteinExistence type="predicted"/>
<dbReference type="EMBL" id="CADEAL010002223">
    <property type="protein sequence ID" value="CAB1438960.1"/>
    <property type="molecule type" value="Genomic_DNA"/>
</dbReference>
<evidence type="ECO:0000313" key="3">
    <source>
        <dbReference type="Proteomes" id="UP001153269"/>
    </source>
</evidence>
<accession>A0A9N7UTJ2</accession>
<keyword evidence="3" id="KW-1185">Reference proteome</keyword>
<evidence type="ECO:0000256" key="1">
    <source>
        <dbReference type="SAM" id="MobiDB-lite"/>
    </source>
</evidence>